<dbReference type="InterPro" id="IPR001841">
    <property type="entry name" value="Znf_RING"/>
</dbReference>
<dbReference type="Gene3D" id="3.30.40.10">
    <property type="entry name" value="Zinc/RING finger domain, C3HC4 (zinc finger)"/>
    <property type="match status" value="1"/>
</dbReference>
<evidence type="ECO:0000256" key="2">
    <source>
        <dbReference type="ARBA" id="ARBA00022771"/>
    </source>
</evidence>
<dbReference type="OrthoDB" id="6511708at2759"/>
<evidence type="ECO:0000313" key="6">
    <source>
        <dbReference type="EMBL" id="CAD7636533.1"/>
    </source>
</evidence>
<dbReference type="AlphaFoldDB" id="A0A7R9QA22"/>
<dbReference type="InterPro" id="IPR013083">
    <property type="entry name" value="Znf_RING/FYVE/PHD"/>
</dbReference>
<accession>A0A7R9QA22</accession>
<evidence type="ECO:0000313" key="7">
    <source>
        <dbReference type="Proteomes" id="UP000759131"/>
    </source>
</evidence>
<dbReference type="PROSITE" id="PS00518">
    <property type="entry name" value="ZF_RING_1"/>
    <property type="match status" value="1"/>
</dbReference>
<keyword evidence="7" id="KW-1185">Reference proteome</keyword>
<dbReference type="EMBL" id="OC873429">
    <property type="protein sequence ID" value="CAD7636533.1"/>
    <property type="molecule type" value="Genomic_DNA"/>
</dbReference>
<keyword evidence="2 4" id="KW-0863">Zinc-finger</keyword>
<dbReference type="SMART" id="SM00184">
    <property type="entry name" value="RING"/>
    <property type="match status" value="1"/>
</dbReference>
<dbReference type="GO" id="GO:0008270">
    <property type="term" value="F:zinc ion binding"/>
    <property type="evidence" value="ECO:0007669"/>
    <property type="project" value="UniProtKB-KW"/>
</dbReference>
<reference evidence="6" key="1">
    <citation type="submission" date="2020-11" db="EMBL/GenBank/DDBJ databases">
        <authorList>
            <person name="Tran Van P."/>
        </authorList>
    </citation>
    <scope>NUCLEOTIDE SEQUENCE</scope>
</reference>
<keyword evidence="3" id="KW-0862">Zinc</keyword>
<dbReference type="PROSITE" id="PS50089">
    <property type="entry name" value="ZF_RING_2"/>
    <property type="match status" value="1"/>
</dbReference>
<feature type="non-terminal residue" evidence="6">
    <location>
        <position position="1"/>
    </location>
</feature>
<dbReference type="Proteomes" id="UP000759131">
    <property type="component" value="Unassembled WGS sequence"/>
</dbReference>
<dbReference type="InterPro" id="IPR017907">
    <property type="entry name" value="Znf_RING_CS"/>
</dbReference>
<proteinExistence type="predicted"/>
<dbReference type="SUPFAM" id="SSF57850">
    <property type="entry name" value="RING/U-box"/>
    <property type="match status" value="1"/>
</dbReference>
<keyword evidence="1" id="KW-0479">Metal-binding</keyword>
<dbReference type="Pfam" id="PF13923">
    <property type="entry name" value="zf-C3HC4_2"/>
    <property type="match status" value="1"/>
</dbReference>
<evidence type="ECO:0000256" key="4">
    <source>
        <dbReference type="PROSITE-ProRule" id="PRU00175"/>
    </source>
</evidence>
<evidence type="ECO:0000259" key="5">
    <source>
        <dbReference type="PROSITE" id="PS50089"/>
    </source>
</evidence>
<feature type="domain" description="RING-type" evidence="5">
    <location>
        <begin position="22"/>
        <end position="61"/>
    </location>
</feature>
<dbReference type="EMBL" id="CAJPIZ010018854">
    <property type="protein sequence ID" value="CAG2116711.1"/>
    <property type="molecule type" value="Genomic_DNA"/>
</dbReference>
<protein>
    <recommendedName>
        <fullName evidence="5">RING-type domain-containing protein</fullName>
    </recommendedName>
</protein>
<sequence>MPSFDKSLVVDVSQDYLDEFTCGICLDLYREPLVTLCCRHTYCTDCVHRWLRERNTCPNDRRPLNVATLVPAPRFVMNLIDNMRVKCGYHNNGCQEVLKRCQLAGHMADCPHNMRCKTCGFYMTTAETHDCCQHLLSDRERLNAENSRLRDMCEKSSMAGVIERARNRLNNYHMESKFTDMCDNRRRLAITVSIDAILRTDSYESMATHITHAFNGTEAYNWEQTVRWHCVVYGRSGGYSAIVSADQYFRVSFGEL</sequence>
<evidence type="ECO:0000256" key="3">
    <source>
        <dbReference type="ARBA" id="ARBA00022833"/>
    </source>
</evidence>
<dbReference type="PANTHER" id="PTHR10131:SF94">
    <property type="entry name" value="TNF RECEPTOR-ASSOCIATED FACTOR 4"/>
    <property type="match status" value="1"/>
</dbReference>
<dbReference type="PANTHER" id="PTHR10131">
    <property type="entry name" value="TNF RECEPTOR ASSOCIATED FACTOR"/>
    <property type="match status" value="1"/>
</dbReference>
<name>A0A7R9QA22_9ACAR</name>
<gene>
    <name evidence="6" type="ORF">OSB1V03_LOCUS16670</name>
</gene>
<organism evidence="6">
    <name type="scientific">Medioppia subpectinata</name>
    <dbReference type="NCBI Taxonomy" id="1979941"/>
    <lineage>
        <taxon>Eukaryota</taxon>
        <taxon>Metazoa</taxon>
        <taxon>Ecdysozoa</taxon>
        <taxon>Arthropoda</taxon>
        <taxon>Chelicerata</taxon>
        <taxon>Arachnida</taxon>
        <taxon>Acari</taxon>
        <taxon>Acariformes</taxon>
        <taxon>Sarcoptiformes</taxon>
        <taxon>Oribatida</taxon>
        <taxon>Brachypylina</taxon>
        <taxon>Oppioidea</taxon>
        <taxon>Oppiidae</taxon>
        <taxon>Medioppia</taxon>
    </lineage>
</organism>
<evidence type="ECO:0000256" key="1">
    <source>
        <dbReference type="ARBA" id="ARBA00022723"/>
    </source>
</evidence>